<evidence type="ECO:0000313" key="2">
    <source>
        <dbReference type="Proteomes" id="UP001176521"/>
    </source>
</evidence>
<evidence type="ECO:0008006" key="3">
    <source>
        <dbReference type="Google" id="ProtNLM"/>
    </source>
</evidence>
<comment type="caution">
    <text evidence="1">The sequence shown here is derived from an EMBL/GenBank/DDBJ whole genome shotgun (WGS) entry which is preliminary data.</text>
</comment>
<keyword evidence="2" id="KW-1185">Reference proteome</keyword>
<proteinExistence type="predicted"/>
<name>A0AAN6JMY9_9BASI</name>
<dbReference type="AlphaFoldDB" id="A0AAN6JMY9"/>
<dbReference type="Proteomes" id="UP001176521">
    <property type="component" value="Unassembled WGS sequence"/>
</dbReference>
<dbReference type="EMBL" id="JAPDMQ010000018">
    <property type="protein sequence ID" value="KAK0540151.1"/>
    <property type="molecule type" value="Genomic_DNA"/>
</dbReference>
<dbReference type="CDD" id="cd09917">
    <property type="entry name" value="F-box_SF"/>
    <property type="match status" value="1"/>
</dbReference>
<accession>A0AAN6JMY9</accession>
<evidence type="ECO:0000313" key="1">
    <source>
        <dbReference type="EMBL" id="KAK0540151.1"/>
    </source>
</evidence>
<protein>
    <recommendedName>
        <fullName evidence="3">F-box domain-containing protein</fullName>
    </recommendedName>
</protein>
<reference evidence="1" key="1">
    <citation type="journal article" date="2023" name="PhytoFront">
        <title>Draft Genome Resources of Seven Strains of Tilletia horrida, Causal Agent of Kernel Smut of Rice.</title>
        <authorList>
            <person name="Khanal S."/>
            <person name="Antony Babu S."/>
            <person name="Zhou X.G."/>
        </authorList>
    </citation>
    <scope>NUCLEOTIDE SEQUENCE</scope>
    <source>
        <strain evidence="1">TX3</strain>
    </source>
</reference>
<gene>
    <name evidence="1" type="ORF">OC842_000633</name>
</gene>
<organism evidence="1 2">
    <name type="scientific">Tilletia horrida</name>
    <dbReference type="NCBI Taxonomy" id="155126"/>
    <lineage>
        <taxon>Eukaryota</taxon>
        <taxon>Fungi</taxon>
        <taxon>Dikarya</taxon>
        <taxon>Basidiomycota</taxon>
        <taxon>Ustilaginomycotina</taxon>
        <taxon>Exobasidiomycetes</taxon>
        <taxon>Tilletiales</taxon>
        <taxon>Tilletiaceae</taxon>
        <taxon>Tilletia</taxon>
    </lineage>
</organism>
<sequence length="631" mass="70126">MSSPSGAGHADSAALRVLLMPELVFEILRHLERDTADLLTLSTVCRQYRALVLPFLVRFLDVPLTRADSFRAFLETAPPAVVDSVEFLRIREDEARTKFHHRKHSAPTAHEAPADPTFWKWEDELSKVLPLIEQRRRQPLPLVDLSMSLSDATYVRAIFSRTPKLQKRICALRVLVDIDETDYEMYESAAEVWLAVQSTASLCWDLLAETVQNIASDHLVTFELDNSATYGDGEDGFEMAMSLSAPDAFWRYLAAHLPATVQDLSLIVSEKDIDTAFDLGGYRDFLGKDWPALRKMHISFPRISAPEGPEANEVLGLEGPEVFGLLRRTGETIESVSINLPEFRRTSRSDFRAPKLRSIAGKWYIQPEGGQESLFGQGRAVRITEWDLSELPLADAKKYLFKPVQASLLANMRVLRASIEVAEHYLQAGARPAHIQLAAGKDLASLRLESWLAADAKAAAAAVTCLDLEVEAQTLAEMTPALGATFSASHFPKLQELNICSTAAVTETSASDGPATQLHSVLSALQSSSALRAIRIEHMGAALFPPGHLEHLVEQCPPALEYVSWHVPTRNVTQYYRVVWADGRVRRLQRLSPSFRVKVRADGVWEQPTELRRGAVLFDHARDGPPALVLS</sequence>